<evidence type="ECO:0000313" key="1">
    <source>
        <dbReference type="EMBL" id="GFY27405.1"/>
    </source>
</evidence>
<dbReference type="Proteomes" id="UP000887159">
    <property type="component" value="Unassembled WGS sequence"/>
</dbReference>
<dbReference type="EMBL" id="BMAU01021379">
    <property type="protein sequence ID" value="GFY27405.1"/>
    <property type="molecule type" value="Genomic_DNA"/>
</dbReference>
<name>A0A8X7BD94_TRICX</name>
<accession>A0A8X7BD94</accession>
<dbReference type="AlphaFoldDB" id="A0A8X7BD94"/>
<evidence type="ECO:0000313" key="2">
    <source>
        <dbReference type="Proteomes" id="UP000887159"/>
    </source>
</evidence>
<protein>
    <submittedName>
        <fullName evidence="1">Uncharacterized protein</fullName>
    </submittedName>
</protein>
<organism evidence="1 2">
    <name type="scientific">Trichonephila clavipes</name>
    <name type="common">Golden silk orbweaver</name>
    <name type="synonym">Nephila clavipes</name>
    <dbReference type="NCBI Taxonomy" id="2585209"/>
    <lineage>
        <taxon>Eukaryota</taxon>
        <taxon>Metazoa</taxon>
        <taxon>Ecdysozoa</taxon>
        <taxon>Arthropoda</taxon>
        <taxon>Chelicerata</taxon>
        <taxon>Arachnida</taxon>
        <taxon>Araneae</taxon>
        <taxon>Araneomorphae</taxon>
        <taxon>Entelegynae</taxon>
        <taxon>Araneoidea</taxon>
        <taxon>Nephilidae</taxon>
        <taxon>Trichonephila</taxon>
    </lineage>
</organism>
<gene>
    <name evidence="1" type="ORF">TNCV_2070251</name>
</gene>
<reference evidence="1" key="1">
    <citation type="submission" date="2020-08" db="EMBL/GenBank/DDBJ databases">
        <title>Multicomponent nature underlies the extraordinary mechanical properties of spider dragline silk.</title>
        <authorList>
            <person name="Kono N."/>
            <person name="Nakamura H."/>
            <person name="Mori M."/>
            <person name="Yoshida Y."/>
            <person name="Ohtoshi R."/>
            <person name="Malay A.D."/>
            <person name="Moran D.A.P."/>
            <person name="Tomita M."/>
            <person name="Numata K."/>
            <person name="Arakawa K."/>
        </authorList>
    </citation>
    <scope>NUCLEOTIDE SEQUENCE</scope>
</reference>
<sequence length="153" mass="16866">MIQICIATHGRKRLRLALGGVVLKRTRENRPALPQSFELSSYAEKTGISIKAGSSFVTPAVSSKDIYEKQKDCFVKVNPRRDAPNFRKLINFHLNLWEYGSLPAAKLGSNFNDSRHYKGRLLVKSVVLQSPSVGVVELFGEEGCCASGVILTA</sequence>
<comment type="caution">
    <text evidence="1">The sequence shown here is derived from an EMBL/GenBank/DDBJ whole genome shotgun (WGS) entry which is preliminary data.</text>
</comment>
<keyword evidence="2" id="KW-1185">Reference proteome</keyword>
<proteinExistence type="predicted"/>